<protein>
    <recommendedName>
        <fullName evidence="3">Right handed beta helix domain-containing protein</fullName>
    </recommendedName>
</protein>
<sequence>MSEKMGKDPTPKDETQGNALQSFRSELVDFKGLIDELKGNMSLIEEAITGLRKDLRGTKDLGKQLAIKNHEELMGLATASYKRKGTMVPFVESLGFLNKKEKADFLDDAMMRVKGRPPKENPFRGFIKLGVLALLSIVGAALIFAPMAMGVVKISNYPNGFPNGVAILGMPILNSYTGDVFYVDSRSGSDGNRGTYLQPFATIDKCINSTKSTDTTVNATGGGDICAVFPGHAESGTDADLFDVDVQGVAIVGIGNGIDMPEITFADTDTTVACGAANVTIMNIRFLAGISAIVDGISIEGACDNFSFIGNEFPEPTTSTWEFITAINVGDGADGVKIIGNTHFSMDAAGDGGSHFIEAGDGVNNDLQIIGNYINGEFLVAAIWSDTTDLEVLIENNIITNATNGQHAIEFTTASSALGIIKDNLVRTDAQGSAIDPGSMTMANNCWDDDTTADTVCIPVVLASAGAGSIGGINDTTTDSLHGKIGTDTEMADSSLYDLNVADQIDLDAILADTITLSGGTLPVSPTAGSMAEFISSGTGSSTVGTALGTDKSIIDAIGTDGVTVLDTAVGLAGMIGVDDANNVMATTAILPNADGSVFERAEYLAQLSEQVLAGLRANGRSTGSVFYVDNATGSDADNGTTWALAEATLAAGIGDTTADKGDIVFVAPDHEEALGAAQIAASVAGITIIGLGSGEQQPQVVFDDGTSSIDVTGTDVTIDNINFHSTTANVTITIDVDASGFVLRNSKFTDTGGFEHTISIDIATTLSDIVVEDNTYYGTTAGATSFVAMAAGADTNVIIRNNQIWGDFTLAAIWSDQILVNVLVEGNTIRNIATGVHAVEFDTTASGYIYDNILAGDVAGSILDPGSALAYDNRIVLTGKLDANDLGMMEEKWYHAFDSFTPDGTS</sequence>
<dbReference type="EMBL" id="LAZR01007881">
    <property type="protein sequence ID" value="KKM82318.1"/>
    <property type="molecule type" value="Genomic_DNA"/>
</dbReference>
<evidence type="ECO:0000313" key="2">
    <source>
        <dbReference type="EMBL" id="KKM82318.1"/>
    </source>
</evidence>
<feature type="transmembrane region" description="Helical" evidence="1">
    <location>
        <begin position="126"/>
        <end position="149"/>
    </location>
</feature>
<evidence type="ECO:0008006" key="3">
    <source>
        <dbReference type="Google" id="ProtNLM"/>
    </source>
</evidence>
<accession>A0A0F9KK54</accession>
<reference evidence="2" key="1">
    <citation type="journal article" date="2015" name="Nature">
        <title>Complex archaea that bridge the gap between prokaryotes and eukaryotes.</title>
        <authorList>
            <person name="Spang A."/>
            <person name="Saw J.H."/>
            <person name="Jorgensen S.L."/>
            <person name="Zaremba-Niedzwiedzka K."/>
            <person name="Martijn J."/>
            <person name="Lind A.E."/>
            <person name="van Eijk R."/>
            <person name="Schleper C."/>
            <person name="Guy L."/>
            <person name="Ettema T.J."/>
        </authorList>
    </citation>
    <scope>NUCLEOTIDE SEQUENCE</scope>
</reference>
<keyword evidence="1" id="KW-0472">Membrane</keyword>
<keyword evidence="1" id="KW-1133">Transmembrane helix</keyword>
<dbReference type="InterPro" id="IPR012334">
    <property type="entry name" value="Pectin_lyas_fold"/>
</dbReference>
<feature type="non-terminal residue" evidence="2">
    <location>
        <position position="907"/>
    </location>
</feature>
<gene>
    <name evidence="2" type="ORF">LCGC14_1320780</name>
</gene>
<organism evidence="2">
    <name type="scientific">marine sediment metagenome</name>
    <dbReference type="NCBI Taxonomy" id="412755"/>
    <lineage>
        <taxon>unclassified sequences</taxon>
        <taxon>metagenomes</taxon>
        <taxon>ecological metagenomes</taxon>
    </lineage>
</organism>
<dbReference type="InterPro" id="IPR006626">
    <property type="entry name" value="PbH1"/>
</dbReference>
<name>A0A0F9KK54_9ZZZZ</name>
<dbReference type="SMART" id="SM00710">
    <property type="entry name" value="PbH1"/>
    <property type="match status" value="8"/>
</dbReference>
<dbReference type="Gene3D" id="2.160.20.10">
    <property type="entry name" value="Single-stranded right-handed beta-helix, Pectin lyase-like"/>
    <property type="match status" value="1"/>
</dbReference>
<evidence type="ECO:0000256" key="1">
    <source>
        <dbReference type="SAM" id="Phobius"/>
    </source>
</evidence>
<comment type="caution">
    <text evidence="2">The sequence shown here is derived from an EMBL/GenBank/DDBJ whole genome shotgun (WGS) entry which is preliminary data.</text>
</comment>
<dbReference type="SUPFAM" id="SSF51126">
    <property type="entry name" value="Pectin lyase-like"/>
    <property type="match status" value="2"/>
</dbReference>
<dbReference type="InterPro" id="IPR011050">
    <property type="entry name" value="Pectin_lyase_fold/virulence"/>
</dbReference>
<proteinExistence type="predicted"/>
<dbReference type="AlphaFoldDB" id="A0A0F9KK54"/>
<keyword evidence="1" id="KW-0812">Transmembrane</keyword>